<reference evidence="1" key="1">
    <citation type="journal article" date="2015" name="Nature">
        <title>Complex archaea that bridge the gap between prokaryotes and eukaryotes.</title>
        <authorList>
            <person name="Spang A."/>
            <person name="Saw J.H."/>
            <person name="Jorgensen S.L."/>
            <person name="Zaremba-Niedzwiedzka K."/>
            <person name="Martijn J."/>
            <person name="Lind A.E."/>
            <person name="van Eijk R."/>
            <person name="Schleper C."/>
            <person name="Guy L."/>
            <person name="Ettema T.J."/>
        </authorList>
    </citation>
    <scope>NUCLEOTIDE SEQUENCE</scope>
</reference>
<evidence type="ECO:0000313" key="1">
    <source>
        <dbReference type="EMBL" id="KKK65335.1"/>
    </source>
</evidence>
<comment type="caution">
    <text evidence="1">The sequence shown here is derived from an EMBL/GenBank/DDBJ whole genome shotgun (WGS) entry which is preliminary data.</text>
</comment>
<name>A0A0F8XVN7_9ZZZZ</name>
<sequence>MDNSDLVPTIEIWFHIRPLEQVLVEIGWNVPERKPNPTKAEVDRCPTTFRCYCCMRRLGRRKYFAGEVLEMKICRGCYPYCDEAQVAAYIRFDRWHGFGAHLFPGDRK</sequence>
<dbReference type="EMBL" id="LAZR01060606">
    <property type="protein sequence ID" value="KKK65335.1"/>
    <property type="molecule type" value="Genomic_DNA"/>
</dbReference>
<gene>
    <name evidence="1" type="ORF">LCGC14_2975190</name>
</gene>
<proteinExistence type="predicted"/>
<accession>A0A0F8XVN7</accession>
<organism evidence="1">
    <name type="scientific">marine sediment metagenome</name>
    <dbReference type="NCBI Taxonomy" id="412755"/>
    <lineage>
        <taxon>unclassified sequences</taxon>
        <taxon>metagenomes</taxon>
        <taxon>ecological metagenomes</taxon>
    </lineage>
</organism>
<protein>
    <submittedName>
        <fullName evidence="1">Uncharacterized protein</fullName>
    </submittedName>
</protein>
<dbReference type="AlphaFoldDB" id="A0A0F8XVN7"/>